<reference evidence="1" key="1">
    <citation type="submission" date="2022-03" db="EMBL/GenBank/DDBJ databases">
        <authorList>
            <person name="Sayadi A."/>
        </authorList>
    </citation>
    <scope>NUCLEOTIDE SEQUENCE</scope>
</reference>
<dbReference type="Proteomes" id="UP001152888">
    <property type="component" value="Unassembled WGS sequence"/>
</dbReference>
<comment type="caution">
    <text evidence="1">The sequence shown here is derived from an EMBL/GenBank/DDBJ whole genome shotgun (WGS) entry which is preliminary data.</text>
</comment>
<protein>
    <submittedName>
        <fullName evidence="1">Uncharacterized protein</fullName>
    </submittedName>
</protein>
<dbReference type="AlphaFoldDB" id="A0A9P0PHP0"/>
<dbReference type="EMBL" id="CAKOFQ010007003">
    <property type="protein sequence ID" value="CAH1986622.1"/>
    <property type="molecule type" value="Genomic_DNA"/>
</dbReference>
<name>A0A9P0PHP0_ACAOB</name>
<proteinExistence type="predicted"/>
<evidence type="ECO:0000313" key="2">
    <source>
        <dbReference type="Proteomes" id="UP001152888"/>
    </source>
</evidence>
<organism evidence="1 2">
    <name type="scientific">Acanthoscelides obtectus</name>
    <name type="common">Bean weevil</name>
    <name type="synonym">Bruchus obtectus</name>
    <dbReference type="NCBI Taxonomy" id="200917"/>
    <lineage>
        <taxon>Eukaryota</taxon>
        <taxon>Metazoa</taxon>
        <taxon>Ecdysozoa</taxon>
        <taxon>Arthropoda</taxon>
        <taxon>Hexapoda</taxon>
        <taxon>Insecta</taxon>
        <taxon>Pterygota</taxon>
        <taxon>Neoptera</taxon>
        <taxon>Endopterygota</taxon>
        <taxon>Coleoptera</taxon>
        <taxon>Polyphaga</taxon>
        <taxon>Cucujiformia</taxon>
        <taxon>Chrysomeloidea</taxon>
        <taxon>Chrysomelidae</taxon>
        <taxon>Bruchinae</taxon>
        <taxon>Bruchini</taxon>
        <taxon>Acanthoscelides</taxon>
    </lineage>
</organism>
<keyword evidence="2" id="KW-1185">Reference proteome</keyword>
<sequence length="52" mass="5957">MSGLTVALRPMKVVHLEPKVTRHDAAVGRQPSKVSHVFEFDLLDYFFLFVKV</sequence>
<gene>
    <name evidence="1" type="ORF">ACAOBT_LOCUS17353</name>
</gene>
<evidence type="ECO:0000313" key="1">
    <source>
        <dbReference type="EMBL" id="CAH1986622.1"/>
    </source>
</evidence>
<accession>A0A9P0PHP0</accession>